<feature type="domain" description="TIR" evidence="21">
    <location>
        <begin position="72"/>
        <end position="215"/>
    </location>
</feature>
<evidence type="ECO:0000256" key="10">
    <source>
        <dbReference type="ARBA" id="ARBA00022729"/>
    </source>
</evidence>
<accession>A0A1V4KMI7</accession>
<dbReference type="PRINTS" id="PR01537">
    <property type="entry name" value="INTRLKN1R1F"/>
</dbReference>
<dbReference type="InterPro" id="IPR035897">
    <property type="entry name" value="Toll_tir_struct_dom_sf"/>
</dbReference>
<dbReference type="SMART" id="SM00255">
    <property type="entry name" value="TIR"/>
    <property type="match status" value="1"/>
</dbReference>
<evidence type="ECO:0000256" key="5">
    <source>
        <dbReference type="ARBA" id="ARBA00022588"/>
    </source>
</evidence>
<dbReference type="GO" id="GO:0002224">
    <property type="term" value="P:toll-like receptor signaling pathway"/>
    <property type="evidence" value="ECO:0007669"/>
    <property type="project" value="TreeGrafter"/>
</dbReference>
<evidence type="ECO:0000313" key="23">
    <source>
        <dbReference type="Proteomes" id="UP000190648"/>
    </source>
</evidence>
<keyword evidence="7" id="KW-0808">Transferase</keyword>
<dbReference type="PROSITE" id="PS50104">
    <property type="entry name" value="TIR"/>
    <property type="match status" value="1"/>
</dbReference>
<dbReference type="EC" id="2.3.2.27" evidence="4"/>
<dbReference type="STRING" id="372326.A0A1V4KMI7"/>
<evidence type="ECO:0000256" key="6">
    <source>
        <dbReference type="ARBA" id="ARBA00022614"/>
    </source>
</evidence>
<dbReference type="OrthoDB" id="1081807at2759"/>
<evidence type="ECO:0000256" key="13">
    <source>
        <dbReference type="ARBA" id="ARBA00022786"/>
    </source>
</evidence>
<dbReference type="Gene3D" id="3.40.50.10140">
    <property type="entry name" value="Toll/interleukin-1 receptor homology (TIR) domain"/>
    <property type="match status" value="1"/>
</dbReference>
<dbReference type="GO" id="GO:0061630">
    <property type="term" value="F:ubiquitin protein ligase activity"/>
    <property type="evidence" value="ECO:0007669"/>
    <property type="project" value="UniProtKB-EC"/>
</dbReference>
<keyword evidence="8" id="KW-0812">Transmembrane</keyword>
<reference evidence="22 23" key="1">
    <citation type="submission" date="2016-02" db="EMBL/GenBank/DDBJ databases">
        <title>Band-tailed pigeon sequencing and assembly.</title>
        <authorList>
            <person name="Soares A.E."/>
            <person name="Novak B.J."/>
            <person name="Rice E.S."/>
            <person name="O'Connell B."/>
            <person name="Chang D."/>
            <person name="Weber S."/>
            <person name="Shapiro B."/>
        </authorList>
    </citation>
    <scope>NUCLEOTIDE SEQUENCE [LARGE SCALE GENOMIC DNA]</scope>
    <source>
        <strain evidence="22">BTP2013</strain>
        <tissue evidence="22">Blood</tissue>
    </source>
</reference>
<dbReference type="EMBL" id="LSYS01002801">
    <property type="protein sequence ID" value="OPJ85676.1"/>
    <property type="molecule type" value="Genomic_DNA"/>
</dbReference>
<evidence type="ECO:0000256" key="15">
    <source>
        <dbReference type="ARBA" id="ARBA00022859"/>
    </source>
</evidence>
<evidence type="ECO:0000256" key="19">
    <source>
        <dbReference type="ARBA" id="ARBA00023180"/>
    </source>
</evidence>
<proteinExistence type="inferred from homology"/>
<dbReference type="Pfam" id="PF01582">
    <property type="entry name" value="TIR"/>
    <property type="match status" value="1"/>
</dbReference>
<evidence type="ECO:0000256" key="4">
    <source>
        <dbReference type="ARBA" id="ARBA00012483"/>
    </source>
</evidence>
<keyword evidence="23" id="KW-1185">Reference proteome</keyword>
<evidence type="ECO:0000256" key="9">
    <source>
        <dbReference type="ARBA" id="ARBA00022723"/>
    </source>
</evidence>
<dbReference type="GO" id="GO:0006954">
    <property type="term" value="P:inflammatory response"/>
    <property type="evidence" value="ECO:0007669"/>
    <property type="project" value="UniProtKB-KW"/>
</dbReference>
<evidence type="ECO:0000256" key="2">
    <source>
        <dbReference type="ARBA" id="ARBA00004479"/>
    </source>
</evidence>
<evidence type="ECO:0000256" key="3">
    <source>
        <dbReference type="ARBA" id="ARBA00009634"/>
    </source>
</evidence>
<evidence type="ECO:0000256" key="11">
    <source>
        <dbReference type="ARBA" id="ARBA00022737"/>
    </source>
</evidence>
<dbReference type="GO" id="GO:0005886">
    <property type="term" value="C:plasma membrane"/>
    <property type="evidence" value="ECO:0007669"/>
    <property type="project" value="TreeGrafter"/>
</dbReference>
<evidence type="ECO:0000256" key="1">
    <source>
        <dbReference type="ARBA" id="ARBA00000900"/>
    </source>
</evidence>
<keyword evidence="6" id="KW-0433">Leucine-rich repeat</keyword>
<keyword evidence="10" id="KW-0732">Signal</keyword>
<keyword evidence="20" id="KW-0395">Inflammatory response</keyword>
<keyword evidence="15" id="KW-0391">Immunity</keyword>
<evidence type="ECO:0000259" key="21">
    <source>
        <dbReference type="PROSITE" id="PS50104"/>
    </source>
</evidence>
<keyword evidence="17" id="KW-0472">Membrane</keyword>
<organism evidence="22 23">
    <name type="scientific">Patagioenas fasciata monilis</name>
    <dbReference type="NCBI Taxonomy" id="372326"/>
    <lineage>
        <taxon>Eukaryota</taxon>
        <taxon>Metazoa</taxon>
        <taxon>Chordata</taxon>
        <taxon>Craniata</taxon>
        <taxon>Vertebrata</taxon>
        <taxon>Euteleostomi</taxon>
        <taxon>Archelosauria</taxon>
        <taxon>Archosauria</taxon>
        <taxon>Dinosauria</taxon>
        <taxon>Saurischia</taxon>
        <taxon>Theropoda</taxon>
        <taxon>Coelurosauria</taxon>
        <taxon>Aves</taxon>
        <taxon>Neognathae</taxon>
        <taxon>Neoaves</taxon>
        <taxon>Columbimorphae</taxon>
        <taxon>Columbiformes</taxon>
        <taxon>Columbidae</taxon>
        <taxon>Patagioenas</taxon>
    </lineage>
</organism>
<dbReference type="GO" id="GO:0008270">
    <property type="term" value="F:zinc ion binding"/>
    <property type="evidence" value="ECO:0007669"/>
    <property type="project" value="UniProtKB-KW"/>
</dbReference>
<dbReference type="GO" id="GO:0045087">
    <property type="term" value="P:innate immune response"/>
    <property type="evidence" value="ECO:0007669"/>
    <property type="project" value="UniProtKB-KW"/>
</dbReference>
<evidence type="ECO:0000313" key="22">
    <source>
        <dbReference type="EMBL" id="OPJ85676.1"/>
    </source>
</evidence>
<keyword evidence="18" id="KW-0675">Receptor</keyword>
<keyword evidence="9" id="KW-0479">Metal-binding</keyword>
<keyword evidence="14" id="KW-0862">Zinc</keyword>
<comment type="similarity">
    <text evidence="3">Belongs to the Toll-like receptor family.</text>
</comment>
<evidence type="ECO:0000256" key="16">
    <source>
        <dbReference type="ARBA" id="ARBA00022989"/>
    </source>
</evidence>
<keyword evidence="12" id="KW-0863">Zinc-finger</keyword>
<keyword evidence="16" id="KW-1133">Transmembrane helix</keyword>
<evidence type="ECO:0000256" key="12">
    <source>
        <dbReference type="ARBA" id="ARBA00022771"/>
    </source>
</evidence>
<dbReference type="AlphaFoldDB" id="A0A1V4KMI7"/>
<comment type="catalytic activity">
    <reaction evidence="1">
        <text>S-ubiquitinyl-[E2 ubiquitin-conjugating enzyme]-L-cysteine + [acceptor protein]-L-lysine = [E2 ubiquitin-conjugating enzyme]-L-cysteine + N(6)-ubiquitinyl-[acceptor protein]-L-lysine.</text>
        <dbReference type="EC" id="2.3.2.27"/>
    </reaction>
</comment>
<evidence type="ECO:0000256" key="8">
    <source>
        <dbReference type="ARBA" id="ARBA00022692"/>
    </source>
</evidence>
<name>A0A1V4KMI7_PATFA</name>
<keyword evidence="19" id="KW-0325">Glycoprotein</keyword>
<keyword evidence="13" id="KW-0833">Ubl conjugation pathway</keyword>
<protein>
    <recommendedName>
        <fullName evidence="4">RING-type E3 ubiquitin transferase</fullName>
        <ecNumber evidence="4">2.3.2.27</ecNumber>
    </recommendedName>
</protein>
<dbReference type="Proteomes" id="UP000190648">
    <property type="component" value="Unassembled WGS sequence"/>
</dbReference>
<keyword evidence="11" id="KW-0677">Repeat</keyword>
<evidence type="ECO:0000256" key="20">
    <source>
        <dbReference type="ARBA" id="ARBA00023198"/>
    </source>
</evidence>
<dbReference type="FunFam" id="3.40.50.10140:FF:000001">
    <property type="entry name" value="Toll-like receptor 2"/>
    <property type="match status" value="1"/>
</dbReference>
<dbReference type="InterPro" id="IPR000157">
    <property type="entry name" value="TIR_dom"/>
</dbReference>
<evidence type="ECO:0000256" key="17">
    <source>
        <dbReference type="ARBA" id="ARBA00023136"/>
    </source>
</evidence>
<dbReference type="GO" id="GO:0038023">
    <property type="term" value="F:signaling receptor activity"/>
    <property type="evidence" value="ECO:0007669"/>
    <property type="project" value="TreeGrafter"/>
</dbReference>
<dbReference type="Pfam" id="PF14369">
    <property type="entry name" value="Zn_ribbon_19"/>
    <property type="match status" value="1"/>
</dbReference>
<evidence type="ECO:0000256" key="18">
    <source>
        <dbReference type="ARBA" id="ARBA00023170"/>
    </source>
</evidence>
<comment type="subcellular location">
    <subcellularLocation>
        <location evidence="2">Membrane</location>
        <topology evidence="2">Single-pass type I membrane protein</topology>
    </subcellularLocation>
</comment>
<dbReference type="InterPro" id="IPR039525">
    <property type="entry name" value="RNF126-like_zinc-ribbon"/>
</dbReference>
<evidence type="ECO:0000256" key="7">
    <source>
        <dbReference type="ARBA" id="ARBA00022679"/>
    </source>
</evidence>
<sequence length="235" mass="26298">MAEAAAVSQHRFFCHSCKGQVSPKLPEYTCPRCESGFIEEVTDDASFLEGGADDSASTQYGGQRAAAAPRPCSYHAFISYSRADAAWVRRELLRRLESVAPPYRLCIHERDFTPGRWIIENIVENIERSAKVVFVLSRSFVDSEWCNYELYFAQQRAVGLGAADVILVLKEPVEVRGLPRRFARLRKMLGTKTYLEWPREASRRPFFWLQLRSLLGTPGELGGGGEGDTAAGVTT</sequence>
<comment type="caution">
    <text evidence="22">The sequence shown here is derived from an EMBL/GenBank/DDBJ whole genome shotgun (WGS) entry which is preliminary data.</text>
</comment>
<evidence type="ECO:0000256" key="14">
    <source>
        <dbReference type="ARBA" id="ARBA00022833"/>
    </source>
</evidence>
<dbReference type="PANTHER" id="PTHR24365">
    <property type="entry name" value="TOLL-LIKE RECEPTOR"/>
    <property type="match status" value="1"/>
</dbReference>
<keyword evidence="5" id="KW-0399">Innate immunity</keyword>
<gene>
    <name evidence="22" type="ORF">AV530_009231</name>
</gene>
<dbReference type="SUPFAM" id="SSF52200">
    <property type="entry name" value="Toll/Interleukin receptor TIR domain"/>
    <property type="match status" value="1"/>
</dbReference>
<dbReference type="PANTHER" id="PTHR24365:SF26">
    <property type="entry name" value="TOLL-LIKE RECEPTOR 18"/>
    <property type="match status" value="1"/>
</dbReference>